<protein>
    <submittedName>
        <fullName evidence="8">M23 family metallopeptidase</fullName>
        <ecNumber evidence="8">3.4.24.-</ecNumber>
    </submittedName>
</protein>
<comment type="cofactor">
    <cofactor evidence="1">
        <name>Zn(2+)</name>
        <dbReference type="ChEBI" id="CHEBI:29105"/>
    </cofactor>
</comment>
<dbReference type="InterPro" id="IPR016047">
    <property type="entry name" value="M23ase_b-sheet_dom"/>
</dbReference>
<dbReference type="InterPro" id="IPR011055">
    <property type="entry name" value="Dup_hybrid_motif"/>
</dbReference>
<dbReference type="CDD" id="cd12797">
    <property type="entry name" value="M23_peptidase"/>
    <property type="match status" value="1"/>
</dbReference>
<keyword evidence="2" id="KW-0645">Protease</keyword>
<proteinExistence type="predicted"/>
<dbReference type="Proteomes" id="UP001293718">
    <property type="component" value="Unassembled WGS sequence"/>
</dbReference>
<keyword evidence="3" id="KW-0479">Metal-binding</keyword>
<evidence type="ECO:0000256" key="4">
    <source>
        <dbReference type="ARBA" id="ARBA00022801"/>
    </source>
</evidence>
<sequence length="454" mass="49579">MTEWLSRAAEDAHKFAQRHPRAMAAGVLVSLAGFAATAFGVASPTAPGTEIPQQTVSEAVQPLPVHEQLEALADHRLELYRSTEGRRNDTADSLLTRLGVSDASARNFLHRNRDLRDLLDARVPRLFRALADESGRLSELVARMPAPRKELLETHFTRVVMRRDDKGGWRVTRELAKLESQVRMGSGTVSGSLFAATDDAGLPDAIASQLSKMFSDEVDFHREIKKGDTFSVVYETLTADGEPINWNEGAGHLLAAEYVNDGQTYQGMWVRDASGRGAYVGLDGKPKHRSFLASPMEFSRVTSGFAMRMHPILQTMRAHQGVDYGAPVGTAVRTVGDGTVSYAGWQNGYGNVVEIQHPENRSTLYAHLSRIDVRKGEHVTQGDRVGAVGATGWATGPHLHFEFRINGVYQDPLQVAKATQSNMPPVSRAEMQQLASAARTQIAAARSVGAVNDE</sequence>
<dbReference type="EMBL" id="JAXOJX010000002">
    <property type="protein sequence ID" value="MDZ5455382.1"/>
    <property type="molecule type" value="Genomic_DNA"/>
</dbReference>
<name>A0ABU5I8G6_9BURK</name>
<dbReference type="Gene3D" id="3.10.450.350">
    <property type="match status" value="2"/>
</dbReference>
<dbReference type="PANTHER" id="PTHR21666">
    <property type="entry name" value="PEPTIDASE-RELATED"/>
    <property type="match status" value="1"/>
</dbReference>
<reference evidence="8 9" key="1">
    <citation type="submission" date="2023-11" db="EMBL/GenBank/DDBJ databases">
        <title>Draft genome of Azohydromonas lata strain H1 (DSM1123), a polyhydroxyalkanoate producer.</title>
        <authorList>
            <person name="Traversa D."/>
            <person name="D'Addabbo P."/>
            <person name="Pazzani C."/>
            <person name="Manzari C."/>
            <person name="Chiara M."/>
            <person name="Scrascia M."/>
        </authorList>
    </citation>
    <scope>NUCLEOTIDE SEQUENCE [LARGE SCALE GENOMIC DNA]</scope>
    <source>
        <strain evidence="8 9">H1</strain>
    </source>
</reference>
<dbReference type="EC" id="3.4.24.-" evidence="8"/>
<keyword evidence="9" id="KW-1185">Reference proteome</keyword>
<dbReference type="PANTHER" id="PTHR21666:SF288">
    <property type="entry name" value="CELL DIVISION PROTEIN YTFB"/>
    <property type="match status" value="1"/>
</dbReference>
<dbReference type="RefSeq" id="WP_066332195.1">
    <property type="nucleotide sequence ID" value="NZ_JAXOJX010000002.1"/>
</dbReference>
<evidence type="ECO:0000256" key="2">
    <source>
        <dbReference type="ARBA" id="ARBA00022670"/>
    </source>
</evidence>
<dbReference type="GO" id="GO:0016787">
    <property type="term" value="F:hydrolase activity"/>
    <property type="evidence" value="ECO:0007669"/>
    <property type="project" value="UniProtKB-KW"/>
</dbReference>
<feature type="domain" description="M23ase beta-sheet core" evidence="7">
    <location>
        <begin position="318"/>
        <end position="412"/>
    </location>
</feature>
<evidence type="ECO:0000256" key="5">
    <source>
        <dbReference type="ARBA" id="ARBA00022833"/>
    </source>
</evidence>
<evidence type="ECO:0000259" key="7">
    <source>
        <dbReference type="Pfam" id="PF01551"/>
    </source>
</evidence>
<keyword evidence="4 8" id="KW-0378">Hydrolase</keyword>
<dbReference type="SUPFAM" id="SSF51261">
    <property type="entry name" value="Duplicated hybrid motif"/>
    <property type="match status" value="1"/>
</dbReference>
<keyword evidence="6" id="KW-0482">Metalloprotease</keyword>
<comment type="caution">
    <text evidence="8">The sequence shown here is derived from an EMBL/GenBank/DDBJ whole genome shotgun (WGS) entry which is preliminary data.</text>
</comment>
<dbReference type="Gene3D" id="2.70.70.10">
    <property type="entry name" value="Glucose Permease (Domain IIA)"/>
    <property type="match status" value="1"/>
</dbReference>
<accession>A0ABU5I8G6</accession>
<evidence type="ECO:0000256" key="6">
    <source>
        <dbReference type="ARBA" id="ARBA00023049"/>
    </source>
</evidence>
<evidence type="ECO:0000256" key="1">
    <source>
        <dbReference type="ARBA" id="ARBA00001947"/>
    </source>
</evidence>
<gene>
    <name evidence="8" type="ORF">SM757_02220</name>
</gene>
<keyword evidence="5" id="KW-0862">Zinc</keyword>
<dbReference type="Pfam" id="PF01551">
    <property type="entry name" value="Peptidase_M23"/>
    <property type="match status" value="1"/>
</dbReference>
<evidence type="ECO:0000313" key="9">
    <source>
        <dbReference type="Proteomes" id="UP001293718"/>
    </source>
</evidence>
<evidence type="ECO:0000256" key="3">
    <source>
        <dbReference type="ARBA" id="ARBA00022723"/>
    </source>
</evidence>
<dbReference type="InterPro" id="IPR050570">
    <property type="entry name" value="Cell_wall_metabolism_enzyme"/>
</dbReference>
<evidence type="ECO:0000313" key="8">
    <source>
        <dbReference type="EMBL" id="MDZ5455382.1"/>
    </source>
</evidence>
<organism evidence="8 9">
    <name type="scientific">Azohydromonas lata</name>
    <dbReference type="NCBI Taxonomy" id="45677"/>
    <lineage>
        <taxon>Bacteria</taxon>
        <taxon>Pseudomonadati</taxon>
        <taxon>Pseudomonadota</taxon>
        <taxon>Betaproteobacteria</taxon>
        <taxon>Burkholderiales</taxon>
        <taxon>Sphaerotilaceae</taxon>
        <taxon>Azohydromonas</taxon>
    </lineage>
</organism>